<accession>A0A1I7V009</accession>
<feature type="region of interest" description="Disordered" evidence="1">
    <location>
        <begin position="1"/>
        <end position="29"/>
    </location>
</feature>
<sequence>METDVLPICSDDEGQRLEGQRPGPPGPDHRHCLPRREKPHKIFHAFCVTNVVDAKVVPSASVQKSSGKVLLCFGKEAEEEKQEESSRKRNRIRKCNFR</sequence>
<dbReference type="Proteomes" id="UP000095282">
    <property type="component" value="Unplaced"/>
</dbReference>
<evidence type="ECO:0000256" key="1">
    <source>
        <dbReference type="SAM" id="MobiDB-lite"/>
    </source>
</evidence>
<evidence type="ECO:0000313" key="2">
    <source>
        <dbReference type="Proteomes" id="UP000095282"/>
    </source>
</evidence>
<organism evidence="2 3">
    <name type="scientific">Caenorhabditis tropicalis</name>
    <dbReference type="NCBI Taxonomy" id="1561998"/>
    <lineage>
        <taxon>Eukaryota</taxon>
        <taxon>Metazoa</taxon>
        <taxon>Ecdysozoa</taxon>
        <taxon>Nematoda</taxon>
        <taxon>Chromadorea</taxon>
        <taxon>Rhabditida</taxon>
        <taxon>Rhabditina</taxon>
        <taxon>Rhabditomorpha</taxon>
        <taxon>Rhabditoidea</taxon>
        <taxon>Rhabditidae</taxon>
        <taxon>Peloderinae</taxon>
        <taxon>Caenorhabditis</taxon>
    </lineage>
</organism>
<evidence type="ECO:0000313" key="3">
    <source>
        <dbReference type="WBParaSite" id="Csp11.Scaffold630.g21043.t3"/>
    </source>
</evidence>
<feature type="compositionally biased region" description="Basic residues" evidence="1">
    <location>
        <begin position="88"/>
        <end position="98"/>
    </location>
</feature>
<feature type="region of interest" description="Disordered" evidence="1">
    <location>
        <begin position="79"/>
        <end position="98"/>
    </location>
</feature>
<protein>
    <submittedName>
        <fullName evidence="3">JmjC domain-containing protein</fullName>
    </submittedName>
</protein>
<keyword evidence="2" id="KW-1185">Reference proteome</keyword>
<reference evidence="3" key="1">
    <citation type="submission" date="2016-11" db="UniProtKB">
        <authorList>
            <consortium name="WormBaseParasite"/>
        </authorList>
    </citation>
    <scope>IDENTIFICATION</scope>
</reference>
<proteinExistence type="predicted"/>
<dbReference type="WBParaSite" id="Csp11.Scaffold630.g21043.t3">
    <property type="protein sequence ID" value="Csp11.Scaffold630.g21043.t3"/>
    <property type="gene ID" value="Csp11.Scaffold630.g21043"/>
</dbReference>
<dbReference type="AlphaFoldDB" id="A0A1I7V009"/>
<name>A0A1I7V009_9PELO</name>